<accession>A0A0E0LYF0</accession>
<dbReference type="HOGENOM" id="CLU_2658801_0_0_1"/>
<dbReference type="Gramene" id="OPUNC09G00870.1">
    <property type="protein sequence ID" value="OPUNC09G00870.1"/>
    <property type="gene ID" value="OPUNC09G00870"/>
</dbReference>
<dbReference type="Proteomes" id="UP000026962">
    <property type="component" value="Chromosome 9"/>
</dbReference>
<sequence>MPSCDVHVILQALFQEASMSSDTFRKRGMFPAKLVFCVSLNYLFLHDSLYNNTIPKPRDFLFIAVFIMIPKISHSV</sequence>
<reference evidence="1" key="2">
    <citation type="submission" date="2018-05" db="EMBL/GenBank/DDBJ databases">
        <title>OpunRS2 (Oryza punctata Reference Sequence Version 2).</title>
        <authorList>
            <person name="Zhang J."/>
            <person name="Kudrna D."/>
            <person name="Lee S."/>
            <person name="Talag J."/>
            <person name="Welchert J."/>
            <person name="Wing R.A."/>
        </authorList>
    </citation>
    <scope>NUCLEOTIDE SEQUENCE [LARGE SCALE GENOMIC DNA]</scope>
</reference>
<reference evidence="1" key="1">
    <citation type="submission" date="2015-04" db="UniProtKB">
        <authorList>
            <consortium name="EnsemblPlants"/>
        </authorList>
    </citation>
    <scope>IDENTIFICATION</scope>
</reference>
<organism evidence="1">
    <name type="scientific">Oryza punctata</name>
    <name type="common">Red rice</name>
    <dbReference type="NCBI Taxonomy" id="4537"/>
    <lineage>
        <taxon>Eukaryota</taxon>
        <taxon>Viridiplantae</taxon>
        <taxon>Streptophyta</taxon>
        <taxon>Embryophyta</taxon>
        <taxon>Tracheophyta</taxon>
        <taxon>Spermatophyta</taxon>
        <taxon>Magnoliopsida</taxon>
        <taxon>Liliopsida</taxon>
        <taxon>Poales</taxon>
        <taxon>Poaceae</taxon>
        <taxon>BOP clade</taxon>
        <taxon>Oryzoideae</taxon>
        <taxon>Oryzeae</taxon>
        <taxon>Oryzinae</taxon>
        <taxon>Oryza</taxon>
    </lineage>
</organism>
<evidence type="ECO:0000313" key="2">
    <source>
        <dbReference type="Proteomes" id="UP000026962"/>
    </source>
</evidence>
<evidence type="ECO:0000313" key="1">
    <source>
        <dbReference type="EnsemblPlants" id="OPUNC09G00870.1"/>
    </source>
</evidence>
<dbReference type="AlphaFoldDB" id="A0A0E0LYF0"/>
<protein>
    <submittedName>
        <fullName evidence="1">Uncharacterized protein</fullName>
    </submittedName>
</protein>
<proteinExistence type="predicted"/>
<name>A0A0E0LYF0_ORYPU</name>
<dbReference type="EnsemblPlants" id="OPUNC09G00870.1">
    <property type="protein sequence ID" value="OPUNC09G00870.1"/>
    <property type="gene ID" value="OPUNC09G00870"/>
</dbReference>
<keyword evidence="2" id="KW-1185">Reference proteome</keyword>